<reference evidence="1" key="1">
    <citation type="submission" date="2024-07" db="EMBL/GenBank/DDBJ databases">
        <title>Metagenome and Metagenome-Assembled Genomes of Archaea from a hot spring from the geothermal field of Los Azufres, Mexico.</title>
        <authorList>
            <person name="Marin-Paredes R."/>
            <person name="Martinez-Romero E."/>
            <person name="Servin-Garciduenas L.E."/>
        </authorList>
    </citation>
    <scope>NUCLEOTIDE SEQUENCE</scope>
</reference>
<keyword evidence="1" id="KW-0687">Ribonucleoprotein</keyword>
<comment type="caution">
    <text evidence="1">The sequence shown here is derived from an EMBL/GenBank/DDBJ whole genome shotgun (WGS) entry which is preliminary data.</text>
</comment>
<proteinExistence type="predicted"/>
<evidence type="ECO:0000313" key="1">
    <source>
        <dbReference type="EMBL" id="MFB6490993.1"/>
    </source>
</evidence>
<name>A0ACC6V2C3_9CREN</name>
<protein>
    <submittedName>
        <fullName evidence="1">30S ribosomal protein S25e</fullName>
    </submittedName>
</protein>
<keyword evidence="1" id="KW-0689">Ribosomal protein</keyword>
<sequence>MGGKKRPTLSQLAKKAEKEQQQQKAAKKKEEGGGKKAAVTAEEKLIEALAKELPNLNAVTAYDVASKYSVKMTLALRALRALKEKGDLVLIAKGHRTEVYAPAKRAAAS</sequence>
<dbReference type="EMBL" id="JZWT02000018">
    <property type="protein sequence ID" value="MFB6490993.1"/>
    <property type="molecule type" value="Genomic_DNA"/>
</dbReference>
<accession>A0ACC6V2C3</accession>
<organism evidence="1 2">
    <name type="scientific">Thermoproteus sp. AZ2</name>
    <dbReference type="NCBI Taxonomy" id="1609232"/>
    <lineage>
        <taxon>Archaea</taxon>
        <taxon>Thermoproteota</taxon>
        <taxon>Thermoprotei</taxon>
        <taxon>Thermoproteales</taxon>
        <taxon>Thermoproteaceae</taxon>
        <taxon>Thermoproteus</taxon>
    </lineage>
</organism>
<gene>
    <name evidence="1" type="ORF">TU35_007095</name>
</gene>
<dbReference type="Proteomes" id="UP000033636">
    <property type="component" value="Unassembled WGS sequence"/>
</dbReference>
<evidence type="ECO:0000313" key="2">
    <source>
        <dbReference type="Proteomes" id="UP000033636"/>
    </source>
</evidence>